<gene>
    <name evidence="1" type="primary">mcrC</name>
    <name evidence="1" type="ORF">FMM80_21145</name>
</gene>
<dbReference type="OrthoDB" id="9786961at2"/>
<dbReference type="Pfam" id="PF10117">
    <property type="entry name" value="McrBC"/>
    <property type="match status" value="1"/>
</dbReference>
<dbReference type="PANTHER" id="PTHR38733:SF1">
    <property type="entry name" value="TYPE IV METHYL-DIRECTED RESTRICTION ENZYME ECOKMCRBC"/>
    <property type="match status" value="1"/>
</dbReference>
<organism evidence="1 2">
    <name type="scientific">Schaedlerella arabinosiphila</name>
    <dbReference type="NCBI Taxonomy" id="2044587"/>
    <lineage>
        <taxon>Bacteria</taxon>
        <taxon>Bacillati</taxon>
        <taxon>Bacillota</taxon>
        <taxon>Clostridia</taxon>
        <taxon>Lachnospirales</taxon>
        <taxon>Lachnospiraceae</taxon>
        <taxon>Schaedlerella</taxon>
    </lineage>
</organism>
<evidence type="ECO:0000313" key="2">
    <source>
        <dbReference type="Proteomes" id="UP000474104"/>
    </source>
</evidence>
<dbReference type="GO" id="GO:0016787">
    <property type="term" value="F:hydrolase activity"/>
    <property type="evidence" value="ECO:0007669"/>
    <property type="project" value="UniProtKB-KW"/>
</dbReference>
<dbReference type="GO" id="GO:0009307">
    <property type="term" value="P:DNA restriction-modification system"/>
    <property type="evidence" value="ECO:0007669"/>
    <property type="project" value="InterPro"/>
</dbReference>
<evidence type="ECO:0000313" key="1">
    <source>
        <dbReference type="EMBL" id="NDO71021.1"/>
    </source>
</evidence>
<protein>
    <submittedName>
        <fullName evidence="1">5-methylcytosine-specific restriction endonuclease system specificity protein McrC</fullName>
        <ecNumber evidence="1">3.1.21.-</ecNumber>
    </submittedName>
</protein>
<reference evidence="1 2" key="1">
    <citation type="submission" date="2019-07" db="EMBL/GenBank/DDBJ databases">
        <title>Draft genome sequences of 15 bacterial species constituting the stable defined intestinal microbiota of the GM15 gnotobiotic mouse model.</title>
        <authorList>
            <person name="Elie C."/>
            <person name="Mathieu A."/>
            <person name="Saliou A."/>
            <person name="Darnaud M."/>
            <person name="Leulier F."/>
            <person name="Tamellini A."/>
        </authorList>
    </citation>
    <scope>NUCLEOTIDE SEQUENCE [LARGE SCALE GENOMIC DNA]</scope>
    <source>
        <strain evidence="2">ASF 502</strain>
    </source>
</reference>
<dbReference type="EC" id="3.1.21.-" evidence="1"/>
<dbReference type="InterPro" id="IPR019292">
    <property type="entry name" value="McrC"/>
</dbReference>
<accession>A0A9X5H941</accession>
<name>A0A9X5H941_9FIRM</name>
<dbReference type="NCBIfam" id="NF007277">
    <property type="entry name" value="PRK09736.1"/>
    <property type="match status" value="1"/>
</dbReference>
<dbReference type="AlphaFoldDB" id="A0A9X5H941"/>
<dbReference type="RefSeq" id="WP_004079858.1">
    <property type="nucleotide sequence ID" value="NZ_VIRB01000129.1"/>
</dbReference>
<dbReference type="GO" id="GO:0004519">
    <property type="term" value="F:endonuclease activity"/>
    <property type="evidence" value="ECO:0007669"/>
    <property type="project" value="UniProtKB-KW"/>
</dbReference>
<keyword evidence="1" id="KW-0540">Nuclease</keyword>
<keyword evidence="1" id="KW-0255">Endonuclease</keyword>
<dbReference type="Proteomes" id="UP000474104">
    <property type="component" value="Unassembled WGS sequence"/>
</dbReference>
<keyword evidence="1" id="KW-0378">Hydrolase</keyword>
<proteinExistence type="predicted"/>
<sequence>MMNDKGIFIKNIYYMLAYAFQVLRQKNYEDVASEEFEEVQDLFAAILARGIAQQLKHGLYREYITRNEDLPTLRGKLNLQGTIRSQIQRKKLLSCEFDELSVNNVFNRILKTTAQILMRDSNVKQKNKKALKKGVLLFGEVYSIEPAEIRWDFLQYQRNNKNYEMLMNICYFVLNGLLQTTENGRYKMMAFSDDHMHRLFEKFVLEYFKRHHTYLTEARAAQVKWNLSPETGQGMIRFLPVMQTDVFLRYRAKILIIDTKYYGHTMQRRYEKATLHSGNMYQIFTYVKNQDAAGTGNVSGMLLYARTEEAVAPDCSFVMGGNRIGVKTLDLNKDFSLIAAQLDGIAEEYFGHEKNITLI</sequence>
<dbReference type="PIRSF" id="PIRSF003109">
    <property type="entry name" value="McrC"/>
    <property type="match status" value="1"/>
</dbReference>
<dbReference type="InterPro" id="IPR014407">
    <property type="entry name" value="McrC_bac"/>
</dbReference>
<dbReference type="PANTHER" id="PTHR38733">
    <property type="entry name" value="PROTEIN MCRC"/>
    <property type="match status" value="1"/>
</dbReference>
<dbReference type="EMBL" id="VIRB01000129">
    <property type="protein sequence ID" value="NDO71021.1"/>
    <property type="molecule type" value="Genomic_DNA"/>
</dbReference>
<comment type="caution">
    <text evidence="1">The sequence shown here is derived from an EMBL/GenBank/DDBJ whole genome shotgun (WGS) entry which is preliminary data.</text>
</comment>